<dbReference type="SUPFAM" id="SSF51182">
    <property type="entry name" value="RmlC-like cupins"/>
    <property type="match status" value="1"/>
</dbReference>
<dbReference type="Pfam" id="PF07883">
    <property type="entry name" value="Cupin_2"/>
    <property type="match status" value="1"/>
</dbReference>
<dbReference type="InterPro" id="IPR013096">
    <property type="entry name" value="Cupin_2"/>
</dbReference>
<reference evidence="2" key="1">
    <citation type="submission" date="2019-08" db="EMBL/GenBank/DDBJ databases">
        <authorList>
            <person name="Kucharzyk K."/>
            <person name="Murdoch R.W."/>
            <person name="Higgins S."/>
            <person name="Loffler F."/>
        </authorList>
    </citation>
    <scope>NUCLEOTIDE SEQUENCE</scope>
</reference>
<proteinExistence type="predicted"/>
<dbReference type="InterPro" id="IPR052535">
    <property type="entry name" value="Bacilysin_H2HPP_isomerase"/>
</dbReference>
<dbReference type="PANTHER" id="PTHR40112">
    <property type="entry name" value="H2HPP ISOMERASE"/>
    <property type="match status" value="1"/>
</dbReference>
<dbReference type="InterPro" id="IPR011051">
    <property type="entry name" value="RmlC_Cupin_sf"/>
</dbReference>
<accession>A0A645FU55</accession>
<name>A0A645FU55_9ZZZZ</name>
<evidence type="ECO:0000259" key="1">
    <source>
        <dbReference type="Pfam" id="PF07883"/>
    </source>
</evidence>
<dbReference type="EMBL" id="VSSQ01064045">
    <property type="protein sequence ID" value="MPN17019.1"/>
    <property type="molecule type" value="Genomic_DNA"/>
</dbReference>
<comment type="caution">
    <text evidence="2">The sequence shown here is derived from an EMBL/GenBank/DDBJ whole genome shotgun (WGS) entry which is preliminary data.</text>
</comment>
<sequence length="123" mass="13940">MPIVPKILNWEDCEWRPGSREKIRGKCFQGENMTLQVGEICTGHVPGPHSHPYEQIVYIMDGECDFYVDGVPYPLSKGCLMSIPPNVEHYIVAKGDVPVINLDIFTPKRPDRIESVPNKEFGK</sequence>
<dbReference type="PANTHER" id="PTHR40112:SF1">
    <property type="entry name" value="H2HPP ISOMERASE"/>
    <property type="match status" value="1"/>
</dbReference>
<evidence type="ECO:0000313" key="2">
    <source>
        <dbReference type="EMBL" id="MPN17019.1"/>
    </source>
</evidence>
<dbReference type="AlphaFoldDB" id="A0A645FU55"/>
<gene>
    <name evidence="2" type="ORF">SDC9_164368</name>
</gene>
<feature type="domain" description="Cupin type-2" evidence="1">
    <location>
        <begin position="42"/>
        <end position="105"/>
    </location>
</feature>
<organism evidence="2">
    <name type="scientific">bioreactor metagenome</name>
    <dbReference type="NCBI Taxonomy" id="1076179"/>
    <lineage>
        <taxon>unclassified sequences</taxon>
        <taxon>metagenomes</taxon>
        <taxon>ecological metagenomes</taxon>
    </lineage>
</organism>
<dbReference type="InterPro" id="IPR014710">
    <property type="entry name" value="RmlC-like_jellyroll"/>
</dbReference>
<protein>
    <recommendedName>
        <fullName evidence="1">Cupin type-2 domain-containing protein</fullName>
    </recommendedName>
</protein>
<dbReference type="Gene3D" id="2.60.120.10">
    <property type="entry name" value="Jelly Rolls"/>
    <property type="match status" value="1"/>
</dbReference>